<protein>
    <submittedName>
        <fullName evidence="1">PglZ domain protein</fullName>
    </submittedName>
</protein>
<evidence type="ECO:0000313" key="2">
    <source>
        <dbReference type="Proteomes" id="UP000002216"/>
    </source>
</evidence>
<dbReference type="Proteomes" id="UP000002216">
    <property type="component" value="Chromosome"/>
</dbReference>
<reference evidence="1 2" key="1">
    <citation type="journal article" date="2009" name="Stand. Genomic Sci.">
        <title>Complete genome sequence of Desulfomicrobium baculatum type strain (X).</title>
        <authorList>
            <person name="Copeland A."/>
            <person name="Spring S."/>
            <person name="Goker M."/>
            <person name="Schneider S."/>
            <person name="Lapidus A."/>
            <person name="Del Rio T.G."/>
            <person name="Tice H."/>
            <person name="Cheng J.F."/>
            <person name="Chen F."/>
            <person name="Nolan M."/>
            <person name="Bruce D."/>
            <person name="Goodwin L."/>
            <person name="Pitluck S."/>
            <person name="Ivanova N."/>
            <person name="Mavrommatis K."/>
            <person name="Ovchinnikova G."/>
            <person name="Pati A."/>
            <person name="Chen A."/>
            <person name="Palaniappan K."/>
            <person name="Land M."/>
            <person name="Hauser L."/>
            <person name="Chang Y.J."/>
            <person name="Jeffries C.C."/>
            <person name="Meincke L."/>
            <person name="Sims D."/>
            <person name="Brettin T."/>
            <person name="Detter J.C."/>
            <person name="Han C."/>
            <person name="Chain P."/>
            <person name="Bristow J."/>
            <person name="Eisen J.A."/>
            <person name="Markowitz V."/>
            <person name="Hugenholtz P."/>
            <person name="Kyrpides N.C."/>
            <person name="Klenk H.P."/>
            <person name="Lucas S."/>
        </authorList>
    </citation>
    <scope>NUCLEOTIDE SEQUENCE [LARGE SCALE GENOMIC DNA]</scope>
    <source>
        <strain evidence="2">DSM 4028 / VKM B-1378 / X</strain>
    </source>
</reference>
<dbReference type="HOGENOM" id="CLU_355596_0_0_7"/>
<proteinExistence type="predicted"/>
<keyword evidence="2" id="KW-1185">Reference proteome</keyword>
<dbReference type="EMBL" id="CP001629">
    <property type="protein sequence ID" value="ACU89422.1"/>
    <property type="molecule type" value="Genomic_DNA"/>
</dbReference>
<organism evidence="1 2">
    <name type="scientific">Desulfomicrobium baculatum (strain DSM 4028 / VKM B-1378 / X)</name>
    <name type="common">Desulfovibrio baculatus</name>
    <dbReference type="NCBI Taxonomy" id="525897"/>
    <lineage>
        <taxon>Bacteria</taxon>
        <taxon>Pseudomonadati</taxon>
        <taxon>Thermodesulfobacteriota</taxon>
        <taxon>Desulfovibrionia</taxon>
        <taxon>Desulfovibrionales</taxon>
        <taxon>Desulfomicrobiaceae</taxon>
        <taxon>Desulfomicrobium</taxon>
    </lineage>
</organism>
<dbReference type="KEGG" id="dba:Dbac_1324"/>
<name>C7LSN1_DESBD</name>
<dbReference type="RefSeq" id="WP_015773516.1">
    <property type="nucleotide sequence ID" value="NC_013173.1"/>
</dbReference>
<dbReference type="NCBIfam" id="NF033450">
    <property type="entry name" value="BREX_PglZ_1_B"/>
    <property type="match status" value="1"/>
</dbReference>
<dbReference type="STRING" id="525897.Dbac_1324"/>
<gene>
    <name evidence="1" type="ordered locus">Dbac_1324</name>
</gene>
<dbReference type="AlphaFoldDB" id="C7LSN1"/>
<dbReference type="eggNOG" id="ENOG502Z8Y8">
    <property type="taxonomic scope" value="Bacteria"/>
</dbReference>
<sequence length="777" mass="86160">MPNILKELANTIRSSGNHNPEIQTPPVCILWPDKERQWEGIILLLLDELPELFILGDYSSDKRTGPAIWLRCVLANTLSNIPRPLNQTPILYLPGVSRQDLRAVENCPEHLKPLAELQYRGTIWNQSNAKDWTILAFLRSAQGGLGLDVAQDNDTKQSMLLALSRLLDEEVEPLKNKRLDAEFFKKLLIGDPRRQILEWIDHSEKYRTNSSENEWLAFIEVCRSQFGIHPEKDGPLVASERLALREGPWKTVWDRFCEAPNRYPNIPAQIKKCKMPGNSMLWSMGKASEYEGWPQWNELQETALRQGLLSLAKHDASTCRTELIKFEQHHVARRSLVWAELREASLALALEHLMVMASEIRKSLNAGSLDDVVQAYLNSAWKADDAVLSALACVESSEDFNAVTVAIRSVYLPWLEDSARHLQNIWEPIAKIDNLSSDAESCIVFVDGLRADSARRLKSILASKGAVVKEQIRWAALPSVTGTGKPAVAPLASTSAAENPSSTDFQAMSPYQFEKALKDSGWMVIRAKDPIPAPICQGYPVASTVNKLWVEIGNIDHEGHERGAKLAKQLPALLAEVAERIEALLSAGWSRIRVVTDHGWLLLPGGLPKSNLPSAVSESKWGRCALIKSGAITDHRIFPWHWNPDESVVLADGISCFRSNEEYTHGGLSLQECLTLDLIVSSDSLQEAVTIAEVRWKGLRCSVLAQGALSGLQLDVRKFAEDADTSLINQAKPIEDDGRASVLIVDMDGDLDGTDAFIVLTNDAGTVTTQISTRIGG</sequence>
<evidence type="ECO:0000313" key="1">
    <source>
        <dbReference type="EMBL" id="ACU89422.1"/>
    </source>
</evidence>
<accession>C7LSN1</accession>